<proteinExistence type="predicted"/>
<dbReference type="InterPro" id="IPR020846">
    <property type="entry name" value="MFS_dom"/>
</dbReference>
<dbReference type="STRING" id="1291743.LOSG293_070490"/>
<dbReference type="SUPFAM" id="SSF103473">
    <property type="entry name" value="MFS general substrate transporter"/>
    <property type="match status" value="1"/>
</dbReference>
<dbReference type="InterPro" id="IPR036259">
    <property type="entry name" value="MFS_trans_sf"/>
</dbReference>
<feature type="transmembrane region" description="Helical" evidence="7">
    <location>
        <begin position="158"/>
        <end position="180"/>
    </location>
</feature>
<evidence type="ECO:0000256" key="4">
    <source>
        <dbReference type="ARBA" id="ARBA00022692"/>
    </source>
</evidence>
<dbReference type="OrthoDB" id="3268460at2"/>
<dbReference type="GO" id="GO:0005886">
    <property type="term" value="C:plasma membrane"/>
    <property type="evidence" value="ECO:0007669"/>
    <property type="project" value="UniProtKB-SubCell"/>
</dbReference>
<evidence type="ECO:0000256" key="2">
    <source>
        <dbReference type="ARBA" id="ARBA00022448"/>
    </source>
</evidence>
<keyword evidence="4 7" id="KW-0812">Transmembrane</keyword>
<dbReference type="InterPro" id="IPR001958">
    <property type="entry name" value="Tet-R_TetA/multi-R_MdtG-like"/>
</dbReference>
<feature type="transmembrane region" description="Helical" evidence="7">
    <location>
        <begin position="12"/>
        <end position="31"/>
    </location>
</feature>
<feature type="transmembrane region" description="Helical" evidence="7">
    <location>
        <begin position="330"/>
        <end position="353"/>
    </location>
</feature>
<dbReference type="GO" id="GO:0022857">
    <property type="term" value="F:transmembrane transporter activity"/>
    <property type="evidence" value="ECO:0007669"/>
    <property type="project" value="InterPro"/>
</dbReference>
<dbReference type="PANTHER" id="PTHR23517:SF10">
    <property type="entry name" value="MAJOR FACILITATOR SUPERFAMILY (MFS) PROFILE DOMAIN-CONTAINING PROTEIN"/>
    <property type="match status" value="1"/>
</dbReference>
<evidence type="ECO:0000256" key="7">
    <source>
        <dbReference type="SAM" id="Phobius"/>
    </source>
</evidence>
<dbReference type="Gene3D" id="1.20.1250.20">
    <property type="entry name" value="MFS general substrate transporter like domains"/>
    <property type="match status" value="2"/>
</dbReference>
<dbReference type="PRINTS" id="PR01035">
    <property type="entry name" value="TCRTETA"/>
</dbReference>
<feature type="domain" description="Major facilitator superfamily (MFS) profile" evidence="8">
    <location>
        <begin position="5"/>
        <end position="383"/>
    </location>
</feature>
<evidence type="ECO:0000259" key="8">
    <source>
        <dbReference type="PROSITE" id="PS50850"/>
    </source>
</evidence>
<gene>
    <name evidence="9" type="ORF">LOSG293_070490</name>
</gene>
<dbReference type="Proteomes" id="UP000028700">
    <property type="component" value="Unassembled WGS sequence"/>
</dbReference>
<feature type="transmembrane region" description="Helical" evidence="7">
    <location>
        <begin position="71"/>
        <end position="90"/>
    </location>
</feature>
<comment type="caution">
    <text evidence="9">The sequence shown here is derived from an EMBL/GenBank/DDBJ whole genome shotgun (WGS) entry which is preliminary data.</text>
</comment>
<evidence type="ECO:0000313" key="10">
    <source>
        <dbReference type="Proteomes" id="UP000028700"/>
    </source>
</evidence>
<feature type="transmembrane region" description="Helical" evidence="7">
    <location>
        <begin position="359"/>
        <end position="380"/>
    </location>
</feature>
<evidence type="ECO:0000256" key="1">
    <source>
        <dbReference type="ARBA" id="ARBA00004651"/>
    </source>
</evidence>
<dbReference type="RefSeq" id="WP_034526876.1">
    <property type="nucleotide sequence ID" value="NZ_BBAZ01000006.1"/>
</dbReference>
<feature type="transmembrane region" description="Helical" evidence="7">
    <location>
        <begin position="96"/>
        <end position="117"/>
    </location>
</feature>
<feature type="transmembrane region" description="Helical" evidence="7">
    <location>
        <begin position="271"/>
        <end position="290"/>
    </location>
</feature>
<feature type="transmembrane region" description="Helical" evidence="7">
    <location>
        <begin position="201"/>
        <end position="220"/>
    </location>
</feature>
<sequence length="390" mass="43877">MKEIRLKWLLTGAMLNSIGTSFIWPLTTIYMHNALGKSLTEVGVILLMYSIANVIGSYISGALFDRLNPQFLTLFGVCISGLAMGTMIFFHGWPAYPIGLIAIGFGTGWIITQINSLGTTIRSRDGRYVFNMLYFMQNLGVVFGTSLVGFVYDTSMSLLFVITTILYVLLLLVVAIFYRVGQRTKQTEQTERAVKLRLPNSNRWIIFTFFFTLVVIWMMYEQWVSNLSVYMMGMGIPMRNYSLLWTLNAGLIVVFQLIINRLAEIIKNIYLQVFAGIFFVAVSFVTLLYAHDYLHFVLAMVILTMGEATAFPAIPAIVNELTPLKVKGKYQGLLNAWASVGKAIGPLFGGLMIDALNYMWLFFIAAVSTFGLLLINGVVVHCKRQKTETY</sequence>
<feature type="transmembrane region" description="Helical" evidence="7">
    <location>
        <begin position="296"/>
        <end position="318"/>
    </location>
</feature>
<evidence type="ECO:0000256" key="3">
    <source>
        <dbReference type="ARBA" id="ARBA00022475"/>
    </source>
</evidence>
<name>A0A081BHJ2_9LACO</name>
<dbReference type="PROSITE" id="PS50850">
    <property type="entry name" value="MFS"/>
    <property type="match status" value="1"/>
</dbReference>
<comment type="subcellular location">
    <subcellularLocation>
        <location evidence="1">Cell membrane</location>
        <topology evidence="1">Multi-pass membrane protein</topology>
    </subcellularLocation>
</comment>
<dbReference type="AlphaFoldDB" id="A0A081BHJ2"/>
<evidence type="ECO:0000256" key="6">
    <source>
        <dbReference type="ARBA" id="ARBA00023136"/>
    </source>
</evidence>
<organism evidence="9 10">
    <name type="scientific">Secundilactobacillus oryzae JCM 18671</name>
    <dbReference type="NCBI Taxonomy" id="1291743"/>
    <lineage>
        <taxon>Bacteria</taxon>
        <taxon>Bacillati</taxon>
        <taxon>Bacillota</taxon>
        <taxon>Bacilli</taxon>
        <taxon>Lactobacillales</taxon>
        <taxon>Lactobacillaceae</taxon>
        <taxon>Secundilactobacillus</taxon>
    </lineage>
</organism>
<dbReference type="CDD" id="cd17329">
    <property type="entry name" value="MFS_MdtH_MDR_like"/>
    <property type="match status" value="1"/>
</dbReference>
<keyword evidence="6 7" id="KW-0472">Membrane</keyword>
<feature type="transmembrane region" description="Helical" evidence="7">
    <location>
        <begin position="43"/>
        <end position="64"/>
    </location>
</feature>
<feature type="transmembrane region" description="Helical" evidence="7">
    <location>
        <begin position="240"/>
        <end position="259"/>
    </location>
</feature>
<keyword evidence="2" id="KW-0813">Transport</keyword>
<dbReference type="Pfam" id="PF07690">
    <property type="entry name" value="MFS_1"/>
    <property type="match status" value="1"/>
</dbReference>
<keyword evidence="3" id="KW-1003">Cell membrane</keyword>
<reference evidence="9" key="1">
    <citation type="journal article" date="2014" name="Genome Announc.">
        <title>Draft Genome Sequence of Lactobacillus oryzae Strain SG293T.</title>
        <authorList>
            <person name="Tanizawa Y."/>
            <person name="Fujisawa T."/>
            <person name="Mochizuki T."/>
            <person name="Kaminuma E."/>
            <person name="Nakamura Y."/>
            <person name="Tohno M."/>
        </authorList>
    </citation>
    <scope>NUCLEOTIDE SEQUENCE [LARGE SCALE GENOMIC DNA]</scope>
    <source>
        <strain evidence="9">SG293</strain>
    </source>
</reference>
<evidence type="ECO:0000256" key="5">
    <source>
        <dbReference type="ARBA" id="ARBA00022989"/>
    </source>
</evidence>
<dbReference type="eggNOG" id="COG2814">
    <property type="taxonomic scope" value="Bacteria"/>
</dbReference>
<evidence type="ECO:0000313" key="9">
    <source>
        <dbReference type="EMBL" id="GAK47510.1"/>
    </source>
</evidence>
<keyword evidence="10" id="KW-1185">Reference proteome</keyword>
<protein>
    <submittedName>
        <fullName evidence="9">Major facilitator superfamily transporter</fullName>
    </submittedName>
</protein>
<dbReference type="InterPro" id="IPR011701">
    <property type="entry name" value="MFS"/>
</dbReference>
<dbReference type="PANTHER" id="PTHR23517">
    <property type="entry name" value="RESISTANCE PROTEIN MDTM, PUTATIVE-RELATED-RELATED"/>
    <property type="match status" value="1"/>
</dbReference>
<dbReference type="InterPro" id="IPR050171">
    <property type="entry name" value="MFS_Transporters"/>
</dbReference>
<accession>A0A081BHJ2</accession>
<dbReference type="EMBL" id="BBJM01000007">
    <property type="protein sequence ID" value="GAK47510.1"/>
    <property type="molecule type" value="Genomic_DNA"/>
</dbReference>
<keyword evidence="5 7" id="KW-1133">Transmembrane helix</keyword>
<feature type="transmembrane region" description="Helical" evidence="7">
    <location>
        <begin position="129"/>
        <end position="152"/>
    </location>
</feature>